<sequence>MSNLNTTISPNIYRNNWEDLPKELLVIIGKHLESRIDVFTFRAVSTSWRSAVSFSYRQNQSSLTLPPPINATAVLSPVTICRLEHQTQGVACLVKVVESTSGELRLRNPLSSDLPIRQYPGNNNNIRKSLNLLDFRLIELARGYRLNFTTIPTGSTITKAVLFYGCGILALFDSRELGYWGFGDENWTILSDEGTYYDDIMCYKNQFYVINNVGIVYWIDRSRNLVQYAPLLCGFGHLKNLVESAGHFYVVDSYLEEEEEAMFEEPRVGLCGRRTVNMKVYRLDEEWGTWVDVDSLGNRVFVLGKDVCFSVSVDDFPSCQGNCIYFLDPVLEFVNVRRTIKRFVGRVFRFDNRSIKMVECFPTYKRLFSPSMNNLPLSISA</sequence>
<dbReference type="KEGG" id="soe:110781751"/>
<dbReference type="OrthoDB" id="638130at2759"/>
<dbReference type="Pfam" id="PF03478">
    <property type="entry name" value="Beta-prop_KIB1-4"/>
    <property type="match status" value="1"/>
</dbReference>
<evidence type="ECO:0000259" key="1">
    <source>
        <dbReference type="SMART" id="SM00256"/>
    </source>
</evidence>
<gene>
    <name evidence="3" type="primary">LOC110781751</name>
</gene>
<dbReference type="Proteomes" id="UP000813463">
    <property type="component" value="Chromosome 6"/>
</dbReference>
<dbReference type="InterPro" id="IPR036047">
    <property type="entry name" value="F-box-like_dom_sf"/>
</dbReference>
<dbReference type="InterPro" id="IPR005174">
    <property type="entry name" value="KIB1-4_b-propeller"/>
</dbReference>
<keyword evidence="2" id="KW-1185">Reference proteome</keyword>
<dbReference type="PANTHER" id="PTHR47123:SF6">
    <property type="entry name" value="F-BOX PROTEIN SKIP23-LIKE ISOFORM X1"/>
    <property type="match status" value="1"/>
</dbReference>
<name>A0A9R0JP64_SPIOL</name>
<dbReference type="SUPFAM" id="SSF81383">
    <property type="entry name" value="F-box domain"/>
    <property type="match status" value="1"/>
</dbReference>
<dbReference type="AlphaFoldDB" id="A0A9R0JP64"/>
<accession>A0A9R0JP64</accession>
<reference evidence="3" key="2">
    <citation type="submission" date="2025-08" db="UniProtKB">
        <authorList>
            <consortium name="RefSeq"/>
        </authorList>
    </citation>
    <scope>IDENTIFICATION</scope>
    <source>
        <tissue evidence="3">Leaf</tissue>
    </source>
</reference>
<evidence type="ECO:0000313" key="3">
    <source>
        <dbReference type="RefSeq" id="XP_021841493.1"/>
    </source>
</evidence>
<dbReference type="PANTHER" id="PTHR47123">
    <property type="entry name" value="F-BOX PROTEIN SKIP23"/>
    <property type="match status" value="1"/>
</dbReference>
<dbReference type="InterPro" id="IPR051304">
    <property type="entry name" value="SCF_F-box_domain"/>
</dbReference>
<dbReference type="InterPro" id="IPR001810">
    <property type="entry name" value="F-box_dom"/>
</dbReference>
<protein>
    <submittedName>
        <fullName evidence="3">F-box protein At1g65770</fullName>
    </submittedName>
</protein>
<reference evidence="2" key="1">
    <citation type="journal article" date="2021" name="Nat. Commun.">
        <title>Genomic analyses provide insights into spinach domestication and the genetic basis of agronomic traits.</title>
        <authorList>
            <person name="Cai X."/>
            <person name="Sun X."/>
            <person name="Xu C."/>
            <person name="Sun H."/>
            <person name="Wang X."/>
            <person name="Ge C."/>
            <person name="Zhang Z."/>
            <person name="Wang Q."/>
            <person name="Fei Z."/>
            <person name="Jiao C."/>
            <person name="Wang Q."/>
        </authorList>
    </citation>
    <scope>NUCLEOTIDE SEQUENCE [LARGE SCALE GENOMIC DNA]</scope>
    <source>
        <strain evidence="2">cv. Varoflay</strain>
    </source>
</reference>
<proteinExistence type="predicted"/>
<dbReference type="RefSeq" id="XP_021841493.1">
    <property type="nucleotide sequence ID" value="XM_021985801.2"/>
</dbReference>
<organism evidence="2 3">
    <name type="scientific">Spinacia oleracea</name>
    <name type="common">Spinach</name>
    <dbReference type="NCBI Taxonomy" id="3562"/>
    <lineage>
        <taxon>Eukaryota</taxon>
        <taxon>Viridiplantae</taxon>
        <taxon>Streptophyta</taxon>
        <taxon>Embryophyta</taxon>
        <taxon>Tracheophyta</taxon>
        <taxon>Spermatophyta</taxon>
        <taxon>Magnoliopsida</taxon>
        <taxon>eudicotyledons</taxon>
        <taxon>Gunneridae</taxon>
        <taxon>Pentapetalae</taxon>
        <taxon>Caryophyllales</taxon>
        <taxon>Chenopodiaceae</taxon>
        <taxon>Chenopodioideae</taxon>
        <taxon>Anserineae</taxon>
        <taxon>Spinacia</taxon>
    </lineage>
</organism>
<evidence type="ECO:0000313" key="2">
    <source>
        <dbReference type="Proteomes" id="UP000813463"/>
    </source>
</evidence>
<dbReference type="GO" id="GO:0016567">
    <property type="term" value="P:protein ubiquitination"/>
    <property type="evidence" value="ECO:0000318"/>
    <property type="project" value="GO_Central"/>
</dbReference>
<dbReference type="GeneID" id="110781751"/>
<feature type="domain" description="F-box" evidence="1">
    <location>
        <begin position="20"/>
        <end position="60"/>
    </location>
</feature>
<dbReference type="SMART" id="SM00256">
    <property type="entry name" value="FBOX"/>
    <property type="match status" value="1"/>
</dbReference>